<evidence type="ECO:0000313" key="5">
    <source>
        <dbReference type="Proteomes" id="UP000736384"/>
    </source>
</evidence>
<dbReference type="InterPro" id="IPR012495">
    <property type="entry name" value="TadE-like_dom"/>
</dbReference>
<feature type="transmembrane region" description="Helical" evidence="2">
    <location>
        <begin position="9"/>
        <end position="29"/>
    </location>
</feature>
<gene>
    <name evidence="4" type="ORF">HA520_12095</name>
</gene>
<feature type="compositionally biased region" description="Basic and acidic residues" evidence="1">
    <location>
        <begin position="157"/>
        <end position="172"/>
    </location>
</feature>
<dbReference type="EMBL" id="JAAPAP010000008">
    <property type="protein sequence ID" value="NHN78013.1"/>
    <property type="molecule type" value="Genomic_DNA"/>
</dbReference>
<keyword evidence="2" id="KW-0812">Transmembrane</keyword>
<keyword evidence="2" id="KW-0472">Membrane</keyword>
<feature type="region of interest" description="Disordered" evidence="1">
    <location>
        <begin position="155"/>
        <end position="179"/>
    </location>
</feature>
<evidence type="ECO:0000256" key="2">
    <source>
        <dbReference type="SAM" id="Phobius"/>
    </source>
</evidence>
<comment type="caution">
    <text evidence="4">The sequence shown here is derived from an EMBL/GenBank/DDBJ whole genome shotgun (WGS) entry which is preliminary data.</text>
</comment>
<evidence type="ECO:0000313" key="4">
    <source>
        <dbReference type="EMBL" id="NHN78013.1"/>
    </source>
</evidence>
<sequence>MNGQHMRGVYVVEFAIIGVWLFVLLFGVLEMGRLYFTVNTMDEVVRRGARLAAVCSPTTKAEQDKVLQRAIFNAATDVGASPLIPSLQASSLDLIYLKSDGSNVAGPNSVITTEEFRSIRFVQLRIEDFPFRLFIPIPGFDGAITLPTFQSTLPRESLGRHAEGDRPYDDPPKSGITPC</sequence>
<keyword evidence="2" id="KW-1133">Transmembrane helix</keyword>
<dbReference type="Pfam" id="PF07811">
    <property type="entry name" value="TadE"/>
    <property type="match status" value="1"/>
</dbReference>
<reference evidence="4" key="1">
    <citation type="submission" date="2020-03" db="EMBL/GenBank/DDBJ databases">
        <title>Genome assembly of Azotobacter chroococcum W5.</title>
        <authorList>
            <person name="Kannepalli A."/>
        </authorList>
    </citation>
    <scope>NUCLEOTIDE SEQUENCE</scope>
    <source>
        <strain evidence="4">W5</strain>
    </source>
</reference>
<protein>
    <submittedName>
        <fullName evidence="4">Pilus assembly protein</fullName>
    </submittedName>
</protein>
<name>A0AA43Z6V6_9GAMM</name>
<feature type="domain" description="TadE-like" evidence="3">
    <location>
        <begin position="8"/>
        <end position="50"/>
    </location>
</feature>
<dbReference type="RefSeq" id="WP_165892847.1">
    <property type="nucleotide sequence ID" value="NZ_JAAPAP010000008.1"/>
</dbReference>
<dbReference type="AlphaFoldDB" id="A0AA43Z6V6"/>
<evidence type="ECO:0000259" key="3">
    <source>
        <dbReference type="Pfam" id="PF07811"/>
    </source>
</evidence>
<organism evidence="4 5">
    <name type="scientific">Azotobacter chroococcum</name>
    <dbReference type="NCBI Taxonomy" id="353"/>
    <lineage>
        <taxon>Bacteria</taxon>
        <taxon>Pseudomonadati</taxon>
        <taxon>Pseudomonadota</taxon>
        <taxon>Gammaproteobacteria</taxon>
        <taxon>Pseudomonadales</taxon>
        <taxon>Pseudomonadaceae</taxon>
        <taxon>Azotobacter</taxon>
    </lineage>
</organism>
<dbReference type="Proteomes" id="UP000736384">
    <property type="component" value="Unassembled WGS sequence"/>
</dbReference>
<accession>A0AA43Z6V6</accession>
<evidence type="ECO:0000256" key="1">
    <source>
        <dbReference type="SAM" id="MobiDB-lite"/>
    </source>
</evidence>
<proteinExistence type="predicted"/>